<feature type="region of interest" description="Disordered" evidence="2">
    <location>
        <begin position="45"/>
        <end position="65"/>
    </location>
</feature>
<keyword evidence="5" id="KW-1185">Reference proteome</keyword>
<dbReference type="Gene3D" id="1.20.5.170">
    <property type="match status" value="1"/>
</dbReference>
<evidence type="ECO:0000256" key="1">
    <source>
        <dbReference type="SAM" id="Coils"/>
    </source>
</evidence>
<feature type="domain" description="BZIP" evidence="3">
    <location>
        <begin position="80"/>
        <end position="94"/>
    </location>
</feature>
<protein>
    <recommendedName>
        <fullName evidence="3">BZIP domain-containing protein</fullName>
    </recommendedName>
</protein>
<keyword evidence="1" id="KW-0175">Coiled coil</keyword>
<dbReference type="PROSITE" id="PS00036">
    <property type="entry name" value="BZIP_BASIC"/>
    <property type="match status" value="1"/>
</dbReference>
<organism evidence="4 5">
    <name type="scientific">Phytophthora palmivora</name>
    <dbReference type="NCBI Taxonomy" id="4796"/>
    <lineage>
        <taxon>Eukaryota</taxon>
        <taxon>Sar</taxon>
        <taxon>Stramenopiles</taxon>
        <taxon>Oomycota</taxon>
        <taxon>Peronosporomycetes</taxon>
        <taxon>Peronosporales</taxon>
        <taxon>Peronosporaceae</taxon>
        <taxon>Phytophthora</taxon>
    </lineage>
</organism>
<comment type="caution">
    <text evidence="4">The sequence shown here is derived from an EMBL/GenBank/DDBJ whole genome shotgun (WGS) entry which is preliminary data.</text>
</comment>
<evidence type="ECO:0000256" key="2">
    <source>
        <dbReference type="SAM" id="MobiDB-lite"/>
    </source>
</evidence>
<dbReference type="OrthoDB" id="103095at2759"/>
<accession>A0A2P4WZR5</accession>
<dbReference type="Proteomes" id="UP000237271">
    <property type="component" value="Unassembled WGS sequence"/>
</dbReference>
<evidence type="ECO:0000259" key="3">
    <source>
        <dbReference type="PROSITE" id="PS00036"/>
    </source>
</evidence>
<name>A0A2P4WZR5_9STRA</name>
<dbReference type="InterPro" id="IPR046347">
    <property type="entry name" value="bZIP_sf"/>
</dbReference>
<sequence>MPALAALITAALKINSNPAPAAHEAHAAPLNTDSPLRVCPLTIVPTISPSTEDRPKRRKREPITLPPSVASAQLSSKDLRRLKNRIAANRLRQRSQQDLRTLQEQMEYYRSRCELLETITSGCATCASLSAMQFGDIELLPAEPKIIREDMLNDEVDNENDSTVLTEVECVVLDKVLQS</sequence>
<gene>
    <name evidence="4" type="ORF">PHPALM_36513</name>
</gene>
<dbReference type="EMBL" id="NCKW01020152">
    <property type="protein sequence ID" value="POM58789.1"/>
    <property type="molecule type" value="Genomic_DNA"/>
</dbReference>
<dbReference type="AlphaFoldDB" id="A0A2P4WZR5"/>
<evidence type="ECO:0000313" key="4">
    <source>
        <dbReference type="EMBL" id="POM58789.1"/>
    </source>
</evidence>
<reference evidence="4 5" key="1">
    <citation type="journal article" date="2017" name="Genome Biol. Evol.">
        <title>Phytophthora megakarya and P. palmivora, closely related causal agents of cacao black pod rot, underwent increases in genome sizes and gene numbers by different mechanisms.</title>
        <authorList>
            <person name="Ali S.S."/>
            <person name="Shao J."/>
            <person name="Lary D.J."/>
            <person name="Kronmiller B."/>
            <person name="Shen D."/>
            <person name="Strem M.D."/>
            <person name="Amoako-Attah I."/>
            <person name="Akrofi A.Y."/>
            <person name="Begoude B.A."/>
            <person name="Ten Hoopen G.M."/>
            <person name="Coulibaly K."/>
            <person name="Kebe B.I."/>
            <person name="Melnick R.L."/>
            <person name="Guiltinan M.J."/>
            <person name="Tyler B.M."/>
            <person name="Meinhardt L.W."/>
            <person name="Bailey B.A."/>
        </authorList>
    </citation>
    <scope>NUCLEOTIDE SEQUENCE [LARGE SCALE GENOMIC DNA]</scope>
    <source>
        <strain evidence="5">sbr112.9</strain>
    </source>
</reference>
<dbReference type="SUPFAM" id="SSF57959">
    <property type="entry name" value="Leucine zipper domain"/>
    <property type="match status" value="1"/>
</dbReference>
<evidence type="ECO:0000313" key="5">
    <source>
        <dbReference type="Proteomes" id="UP000237271"/>
    </source>
</evidence>
<dbReference type="GO" id="GO:0003700">
    <property type="term" value="F:DNA-binding transcription factor activity"/>
    <property type="evidence" value="ECO:0007669"/>
    <property type="project" value="InterPro"/>
</dbReference>
<feature type="coiled-coil region" evidence="1">
    <location>
        <begin position="85"/>
        <end position="112"/>
    </location>
</feature>
<dbReference type="InterPro" id="IPR004827">
    <property type="entry name" value="bZIP"/>
</dbReference>
<proteinExistence type="predicted"/>